<proteinExistence type="predicted"/>
<reference evidence="2" key="1">
    <citation type="submission" date="2017-07" db="EMBL/GenBank/DDBJ databases">
        <title>Novel pathways for hydrocarbon cycling and metabolic interdependencies in hydrothermal sediment communities.</title>
        <authorList>
            <person name="Dombrowski N."/>
            <person name="Seitz K."/>
            <person name="Teske A."/>
            <person name="Baker B."/>
        </authorList>
    </citation>
    <scope>NUCLEOTIDE SEQUENCE [LARGE SCALE GENOMIC DNA]</scope>
</reference>
<gene>
    <name evidence="1" type="ORF">CGW93_02950</name>
</gene>
<dbReference type="AlphaFoldDB" id="A0A257LUA0"/>
<dbReference type="PIRSF" id="PIRSF024492">
    <property type="entry name" value="UCP024492"/>
    <property type="match status" value="1"/>
</dbReference>
<dbReference type="Proteomes" id="UP000216312">
    <property type="component" value="Unassembled WGS sequence"/>
</dbReference>
<sequence length="131" mass="15380">MLDPIYTIGYGNHKVGKFLYILKLHRIQAIVDVRSFPTSKNPDFKKENIARHLLHAGIQYYHISELGGYRKGGYEKYMETEAFKLGISKLLDIARSHRVAIMCLEPHPKYCHRRFISRYLEQLGHRVLHIT</sequence>
<comment type="caution">
    <text evidence="1">The sequence shown here is derived from an EMBL/GenBank/DDBJ whole genome shotgun (WGS) entry which is preliminary data.</text>
</comment>
<dbReference type="InterPro" id="IPR007438">
    <property type="entry name" value="DUF488"/>
</dbReference>
<name>A0A257LUA0_UNCW3</name>
<dbReference type="InterPro" id="IPR014519">
    <property type="entry name" value="UCP024492"/>
</dbReference>
<protein>
    <recommendedName>
        <fullName evidence="3">DUF488 domain-containing protein</fullName>
    </recommendedName>
</protein>
<dbReference type="EMBL" id="NMUJ01000029">
    <property type="protein sequence ID" value="OYV03002.1"/>
    <property type="molecule type" value="Genomic_DNA"/>
</dbReference>
<organism evidence="1 2">
    <name type="scientific">candidate division WOR-3 bacterium 4484_18</name>
    <dbReference type="NCBI Taxonomy" id="2020626"/>
    <lineage>
        <taxon>Bacteria</taxon>
        <taxon>Bacteria division WOR-3</taxon>
    </lineage>
</organism>
<dbReference type="PANTHER" id="PTHR39337:SF1">
    <property type="entry name" value="BLR5642 PROTEIN"/>
    <property type="match status" value="1"/>
</dbReference>
<accession>A0A257LUA0</accession>
<evidence type="ECO:0000313" key="1">
    <source>
        <dbReference type="EMBL" id="OYV03002.1"/>
    </source>
</evidence>
<dbReference type="Pfam" id="PF04343">
    <property type="entry name" value="DUF488"/>
    <property type="match status" value="1"/>
</dbReference>
<evidence type="ECO:0000313" key="2">
    <source>
        <dbReference type="Proteomes" id="UP000216312"/>
    </source>
</evidence>
<evidence type="ECO:0008006" key="3">
    <source>
        <dbReference type="Google" id="ProtNLM"/>
    </source>
</evidence>
<dbReference type="PANTHER" id="PTHR39337">
    <property type="entry name" value="BLR5642 PROTEIN"/>
    <property type="match status" value="1"/>
</dbReference>